<organism evidence="3">
    <name type="scientific">Paenibacillus sp. SYP-B3998</name>
    <dbReference type="NCBI Taxonomy" id="2678564"/>
    <lineage>
        <taxon>Bacteria</taxon>
        <taxon>Bacillati</taxon>
        <taxon>Bacillota</taxon>
        <taxon>Bacilli</taxon>
        <taxon>Bacillales</taxon>
        <taxon>Paenibacillaceae</taxon>
        <taxon>Paenibacillus</taxon>
    </lineage>
</organism>
<evidence type="ECO:0000313" key="3">
    <source>
        <dbReference type="EMBL" id="NEW09240.1"/>
    </source>
</evidence>
<sequence length="152" mass="18022">MKASSRFLVGTLLIAIWIAIGFTLPSSNVQASWLDRFKDIYQLPENVEQIQKDYEATKQQLEEQKDKLSEAIQRSQETEEKLLAQNQTLQKENELLQQRLKAMEQIALNKEKRNHTIMVITVTAIAFVVFYFVLGRLFRFIVWRRQRRRPRP</sequence>
<dbReference type="RefSeq" id="WP_163952897.1">
    <property type="nucleotide sequence ID" value="NZ_JAAIKC010000014.1"/>
</dbReference>
<name>A0A6G4A4I4_9BACL</name>
<keyword evidence="2" id="KW-0812">Transmembrane</keyword>
<feature type="coiled-coil region" evidence="1">
    <location>
        <begin position="47"/>
        <end position="113"/>
    </location>
</feature>
<feature type="transmembrane region" description="Helical" evidence="2">
    <location>
        <begin position="117"/>
        <end position="142"/>
    </location>
</feature>
<keyword evidence="2" id="KW-0472">Membrane</keyword>
<gene>
    <name evidence="3" type="ORF">GK047_25040</name>
</gene>
<dbReference type="AlphaFoldDB" id="A0A6G4A4I4"/>
<comment type="caution">
    <text evidence="3">The sequence shown here is derived from an EMBL/GenBank/DDBJ whole genome shotgun (WGS) entry which is preliminary data.</text>
</comment>
<protein>
    <submittedName>
        <fullName evidence="3">Uncharacterized protein</fullName>
    </submittedName>
</protein>
<dbReference type="EMBL" id="JAAIKC010000014">
    <property type="protein sequence ID" value="NEW09240.1"/>
    <property type="molecule type" value="Genomic_DNA"/>
</dbReference>
<evidence type="ECO:0000256" key="1">
    <source>
        <dbReference type="SAM" id="Coils"/>
    </source>
</evidence>
<keyword evidence="2" id="KW-1133">Transmembrane helix</keyword>
<proteinExistence type="predicted"/>
<accession>A0A6G4A4I4</accession>
<evidence type="ECO:0000256" key="2">
    <source>
        <dbReference type="SAM" id="Phobius"/>
    </source>
</evidence>
<reference evidence="3" key="1">
    <citation type="submission" date="2020-02" db="EMBL/GenBank/DDBJ databases">
        <authorList>
            <person name="Shen X.-R."/>
            <person name="Zhang Y.-X."/>
        </authorList>
    </citation>
    <scope>NUCLEOTIDE SEQUENCE</scope>
    <source>
        <strain evidence="3">SYP-B3998</strain>
    </source>
</reference>
<keyword evidence="1" id="KW-0175">Coiled coil</keyword>